<dbReference type="Pfam" id="PF09660">
    <property type="entry name" value="DUF2397"/>
    <property type="match status" value="1"/>
</dbReference>
<gene>
    <name evidence="2" type="ORF">GCM10009838_69300</name>
</gene>
<evidence type="ECO:0008006" key="4">
    <source>
        <dbReference type="Google" id="ProtNLM"/>
    </source>
</evidence>
<feature type="region of interest" description="Disordered" evidence="1">
    <location>
        <begin position="7"/>
        <end position="29"/>
    </location>
</feature>
<feature type="region of interest" description="Disordered" evidence="1">
    <location>
        <begin position="544"/>
        <end position="612"/>
    </location>
</feature>
<dbReference type="InterPro" id="IPR013493">
    <property type="entry name" value="CHP02677"/>
</dbReference>
<dbReference type="Proteomes" id="UP001499854">
    <property type="component" value="Unassembled WGS sequence"/>
</dbReference>
<accession>A0ABN2SYR3</accession>
<feature type="compositionally biased region" description="Polar residues" evidence="1">
    <location>
        <begin position="576"/>
        <end position="588"/>
    </location>
</feature>
<reference evidence="2 3" key="1">
    <citation type="journal article" date="2019" name="Int. J. Syst. Evol. Microbiol.">
        <title>The Global Catalogue of Microorganisms (GCM) 10K type strain sequencing project: providing services to taxonomists for standard genome sequencing and annotation.</title>
        <authorList>
            <consortium name="The Broad Institute Genomics Platform"/>
            <consortium name="The Broad Institute Genome Sequencing Center for Infectious Disease"/>
            <person name="Wu L."/>
            <person name="Ma J."/>
        </authorList>
    </citation>
    <scope>NUCLEOTIDE SEQUENCE [LARGE SCALE GENOMIC DNA]</scope>
    <source>
        <strain evidence="2 3">JCM 16013</strain>
    </source>
</reference>
<sequence length="612" mass="66356">MAWEILKTAGRSPIAMDRGPHATPEATPSAVAPCPIHPFEPEPLGPAATMDAVTDASTPQPFAYLGAPNIHLYATVLAVFARAKQRFTVHLRPEDVLIDWPREPDRTGGTGGTDGTDGAAHLPDPEALVQALDKLVEWGNLRSDADTGRVSTVEDFNRARKIYQLTRHGQAALAAIDHYEQALGQRGRLQTVALADIAEQLTALLVAAEALEPPDQTGVGLLLFTLTERFTGLADNAEAFMSSLRRAVDFTDGAEDAFLAYKDRLIEYIDKFIADLANRGAQIAGLIERIETADIGRILDAAARRDAVDAVPDNGADSGAHDAYAAAVQLATRDWENRWRGLREWFVSTGNRRPSQARLLRNAAVSGITNLVNTVAALNERRGGRSDRSADLRALARFFAQAPDDAAAHRLWRAAFALAPARHLTIDAQTEEAWEAADYPPGTPWADAEPCASAPDCARPVPTSVAARRIARSTGTTAAACWPPGPSARRLRSPRPAACWPPTVRCSCRNWPVRTVWIPERSACSCRFSATRWRHAVPARPPLRRPAATARWRSASSSWTPAGSSPSPPLTASCPAPNTSWRSSTSPHPRTRAQHDDRLDLDLDPVCGLRRP</sequence>
<comment type="caution">
    <text evidence="2">The sequence shown here is derived from an EMBL/GenBank/DDBJ whole genome shotgun (WGS) entry which is preliminary data.</text>
</comment>
<evidence type="ECO:0000313" key="2">
    <source>
        <dbReference type="EMBL" id="GAA1994939.1"/>
    </source>
</evidence>
<proteinExistence type="predicted"/>
<dbReference type="EMBL" id="BAAAQM010000053">
    <property type="protein sequence ID" value="GAA1994939.1"/>
    <property type="molecule type" value="Genomic_DNA"/>
</dbReference>
<evidence type="ECO:0000256" key="1">
    <source>
        <dbReference type="SAM" id="MobiDB-lite"/>
    </source>
</evidence>
<dbReference type="NCBIfam" id="TIGR02677">
    <property type="entry name" value="TIGR02677 family protein"/>
    <property type="match status" value="1"/>
</dbReference>
<keyword evidence="3" id="KW-1185">Reference proteome</keyword>
<protein>
    <recommendedName>
        <fullName evidence="4">TIGR02677 family protein</fullName>
    </recommendedName>
</protein>
<name>A0ABN2SYR3_9ACTN</name>
<evidence type="ECO:0000313" key="3">
    <source>
        <dbReference type="Proteomes" id="UP001499854"/>
    </source>
</evidence>
<organism evidence="2 3">
    <name type="scientific">Catenulispora subtropica</name>
    <dbReference type="NCBI Taxonomy" id="450798"/>
    <lineage>
        <taxon>Bacteria</taxon>
        <taxon>Bacillati</taxon>
        <taxon>Actinomycetota</taxon>
        <taxon>Actinomycetes</taxon>
        <taxon>Catenulisporales</taxon>
        <taxon>Catenulisporaceae</taxon>
        <taxon>Catenulispora</taxon>
    </lineage>
</organism>
<feature type="compositionally biased region" description="Low complexity" evidence="1">
    <location>
        <begin position="545"/>
        <end position="565"/>
    </location>
</feature>